<comment type="caution">
    <text evidence="3">The sequence shown here is derived from an EMBL/GenBank/DDBJ whole genome shotgun (WGS) entry which is preliminary data.</text>
</comment>
<feature type="region of interest" description="Disordered" evidence="2">
    <location>
        <begin position="1"/>
        <end position="20"/>
    </location>
</feature>
<dbReference type="AlphaFoldDB" id="A0A6V7WGM3"/>
<evidence type="ECO:0000256" key="2">
    <source>
        <dbReference type="SAM" id="MobiDB-lite"/>
    </source>
</evidence>
<name>A0A6V7WGM3_MELEN</name>
<evidence type="ECO:0000313" key="3">
    <source>
        <dbReference type="EMBL" id="CAD2186157.1"/>
    </source>
</evidence>
<evidence type="ECO:0000256" key="1">
    <source>
        <dbReference type="SAM" id="Coils"/>
    </source>
</evidence>
<evidence type="ECO:0000313" key="4">
    <source>
        <dbReference type="Proteomes" id="UP000580250"/>
    </source>
</evidence>
<sequence length="307" mass="35948">MRTPKQSEEWAFSANNSDNNKTLGEELENFIGKSNLETSSISDLSTCCSSNNINKSLKQRIEKLEIKMEKKNLSLEKSNFDLEKRIQELKFKHEDEIRNLKQNFHKLNEEINKLKAENCQKDEKFNSLEEEIDKKIQKLNSDHKNEIEEIKQNLKQKDEKINSLMEEIKKEKEKNACTEYKNEIEILNQKMNETFDKKFGDLIKLNSLNCLVSLSNYIVFVRIKNKWSEIYGECCYKECINTKKPIGNCKRGVGFVNIINDENIKYINCLEGKGVCDEYGLVSAKNPFKKHISILIIRYIILKLNVK</sequence>
<keyword evidence="1" id="KW-0175">Coiled coil</keyword>
<accession>A0A6V7WGM3</accession>
<dbReference type="EMBL" id="CAJEWN010000576">
    <property type="protein sequence ID" value="CAD2186157.1"/>
    <property type="molecule type" value="Genomic_DNA"/>
</dbReference>
<dbReference type="Proteomes" id="UP000580250">
    <property type="component" value="Unassembled WGS sequence"/>
</dbReference>
<gene>
    <name evidence="3" type="ORF">MENT_LOCUS38628</name>
</gene>
<reference evidence="3 4" key="1">
    <citation type="submission" date="2020-08" db="EMBL/GenBank/DDBJ databases">
        <authorList>
            <person name="Koutsovoulos G."/>
            <person name="Danchin GJ E."/>
        </authorList>
    </citation>
    <scope>NUCLEOTIDE SEQUENCE [LARGE SCALE GENOMIC DNA]</scope>
</reference>
<protein>
    <submittedName>
        <fullName evidence="3">Uncharacterized protein</fullName>
    </submittedName>
</protein>
<feature type="coiled-coil region" evidence="1">
    <location>
        <begin position="54"/>
        <end position="197"/>
    </location>
</feature>
<proteinExistence type="predicted"/>
<organism evidence="3 4">
    <name type="scientific">Meloidogyne enterolobii</name>
    <name type="common">Root-knot nematode worm</name>
    <name type="synonym">Meloidogyne mayaguensis</name>
    <dbReference type="NCBI Taxonomy" id="390850"/>
    <lineage>
        <taxon>Eukaryota</taxon>
        <taxon>Metazoa</taxon>
        <taxon>Ecdysozoa</taxon>
        <taxon>Nematoda</taxon>
        <taxon>Chromadorea</taxon>
        <taxon>Rhabditida</taxon>
        <taxon>Tylenchina</taxon>
        <taxon>Tylenchomorpha</taxon>
        <taxon>Tylenchoidea</taxon>
        <taxon>Meloidogynidae</taxon>
        <taxon>Meloidogyninae</taxon>
        <taxon>Meloidogyne</taxon>
    </lineage>
</organism>